<dbReference type="InterPro" id="IPR007019">
    <property type="entry name" value="SURF6"/>
</dbReference>
<comment type="subcellular location">
    <subcellularLocation>
        <location evidence="1">Nucleus</location>
    </subcellularLocation>
</comment>
<dbReference type="PANTHER" id="PTHR14369">
    <property type="entry name" value="SURFEIT LOCUS PROTEIN 6"/>
    <property type="match status" value="1"/>
</dbReference>
<accession>A0A8I2YYT1</accession>
<dbReference type="Proteomes" id="UP000683000">
    <property type="component" value="Unassembled WGS sequence"/>
</dbReference>
<evidence type="ECO:0000256" key="3">
    <source>
        <dbReference type="ARBA" id="ARBA00023242"/>
    </source>
</evidence>
<keyword evidence="3" id="KW-0539">Nucleus</keyword>
<dbReference type="AlphaFoldDB" id="A0A8I2YYT1"/>
<dbReference type="Pfam" id="PF15459">
    <property type="entry name" value="RRP14"/>
    <property type="match status" value="1"/>
</dbReference>
<keyword evidence="8" id="KW-1185">Reference proteome</keyword>
<dbReference type="GO" id="GO:0005730">
    <property type="term" value="C:nucleolus"/>
    <property type="evidence" value="ECO:0007669"/>
    <property type="project" value="TreeGrafter"/>
</dbReference>
<evidence type="ECO:0000256" key="2">
    <source>
        <dbReference type="ARBA" id="ARBA00005904"/>
    </source>
</evidence>
<organism evidence="7 8">
    <name type="scientific">Boletus reticuloceps</name>
    <dbReference type="NCBI Taxonomy" id="495285"/>
    <lineage>
        <taxon>Eukaryota</taxon>
        <taxon>Fungi</taxon>
        <taxon>Dikarya</taxon>
        <taxon>Basidiomycota</taxon>
        <taxon>Agaricomycotina</taxon>
        <taxon>Agaricomycetes</taxon>
        <taxon>Agaricomycetidae</taxon>
        <taxon>Boletales</taxon>
        <taxon>Boletineae</taxon>
        <taxon>Boletaceae</taxon>
        <taxon>Boletoideae</taxon>
        <taxon>Boletus</taxon>
    </lineage>
</organism>
<evidence type="ECO:0000313" key="8">
    <source>
        <dbReference type="Proteomes" id="UP000683000"/>
    </source>
</evidence>
<feature type="compositionally biased region" description="Polar residues" evidence="4">
    <location>
        <begin position="223"/>
        <end position="245"/>
    </location>
</feature>
<gene>
    <name evidence="7" type="ORF">JVT61DRAFT_8583</name>
</gene>
<name>A0A8I2YYT1_9AGAM</name>
<dbReference type="EMBL" id="JAGFBS010000003">
    <property type="protein sequence ID" value="KAG6380444.1"/>
    <property type="molecule type" value="Genomic_DNA"/>
</dbReference>
<evidence type="ECO:0000256" key="1">
    <source>
        <dbReference type="ARBA" id="ARBA00004123"/>
    </source>
</evidence>
<dbReference type="PANTHER" id="PTHR14369:SF0">
    <property type="entry name" value="SURFEIT LOCUS PROTEIN 6"/>
    <property type="match status" value="1"/>
</dbReference>
<protein>
    <submittedName>
        <fullName evidence="7">Surfeit locus protein 6-domain-containing protein</fullName>
    </submittedName>
</protein>
<feature type="compositionally biased region" description="Basic and acidic residues" evidence="4">
    <location>
        <begin position="331"/>
        <end position="348"/>
    </location>
</feature>
<feature type="compositionally biased region" description="Basic and acidic residues" evidence="4">
    <location>
        <begin position="59"/>
        <end position="73"/>
    </location>
</feature>
<dbReference type="OrthoDB" id="444809at2759"/>
<feature type="domain" description="Ribosomal RNA-processing protein 14 N-terminal" evidence="6">
    <location>
        <begin position="11"/>
        <end position="75"/>
    </location>
</feature>
<evidence type="ECO:0000259" key="5">
    <source>
        <dbReference type="Pfam" id="PF04935"/>
    </source>
</evidence>
<dbReference type="GO" id="GO:0042273">
    <property type="term" value="P:ribosomal large subunit biogenesis"/>
    <property type="evidence" value="ECO:0007669"/>
    <property type="project" value="TreeGrafter"/>
</dbReference>
<reference evidence="7" key="1">
    <citation type="submission" date="2021-03" db="EMBL/GenBank/DDBJ databases">
        <title>Evolutionary innovations through gain and loss of genes in the ectomycorrhizal Boletales.</title>
        <authorList>
            <person name="Wu G."/>
            <person name="Miyauchi S."/>
            <person name="Morin E."/>
            <person name="Yang Z.-L."/>
            <person name="Xu J."/>
            <person name="Martin F.M."/>
        </authorList>
    </citation>
    <scope>NUCLEOTIDE SEQUENCE</scope>
    <source>
        <strain evidence="7">BR01</strain>
    </source>
</reference>
<dbReference type="GO" id="GO:0042274">
    <property type="term" value="P:ribosomal small subunit biogenesis"/>
    <property type="evidence" value="ECO:0007669"/>
    <property type="project" value="TreeGrafter"/>
</dbReference>
<sequence length="403" mass="45311">MLTSLDVLRTSIETHNDTFESLLSLIPPKYYLVKEDDADTAVPSKYQKHSKNQKKPKQAVKEASKKARRDKLDPANQKSIIEIQNEVALEQELNTLNADVDRKGKRKASSPPGEEDSDDDSDDDAMDVDGLHINDVVVPMPQVESIAALKEKLHARMATLRRPGAQNDEPGDRDELLEERRQQRAAVREKRRKETRERIKAEAERKNDKGKAKEKDSKRKPVSTKNQLLVTDLPGTSSSCPSSNHDGALTNVAFSALAGSTSKKAAQFKTASNPTQALTQLTARKEKLAALPEEKRKTVEDRERWAKAEARIEGVKVKDSEGLLKKAIKRKEKEKTRSKKKWEERKEQITVSMAAKQKKRADNIAMRNERRNVKRKSASGKSRPGFEGKSFSKSKGKTSGRKK</sequence>
<feature type="region of interest" description="Disordered" evidence="4">
    <location>
        <begin position="328"/>
        <end position="403"/>
    </location>
</feature>
<dbReference type="GO" id="GO:0003723">
    <property type="term" value="F:RNA binding"/>
    <property type="evidence" value="ECO:0007669"/>
    <property type="project" value="TreeGrafter"/>
</dbReference>
<feature type="compositionally biased region" description="Basic residues" evidence="4">
    <location>
        <begin position="392"/>
        <end position="403"/>
    </location>
</feature>
<dbReference type="GO" id="GO:0003677">
    <property type="term" value="F:DNA binding"/>
    <property type="evidence" value="ECO:0007669"/>
    <property type="project" value="TreeGrafter"/>
</dbReference>
<comment type="similarity">
    <text evidence="2">Belongs to the SURF6 family.</text>
</comment>
<feature type="compositionally biased region" description="Basic residues" evidence="4">
    <location>
        <begin position="46"/>
        <end position="58"/>
    </location>
</feature>
<evidence type="ECO:0000259" key="6">
    <source>
        <dbReference type="Pfam" id="PF15459"/>
    </source>
</evidence>
<feature type="region of interest" description="Disordered" evidence="4">
    <location>
        <begin position="41"/>
        <end position="78"/>
    </location>
</feature>
<feature type="region of interest" description="Disordered" evidence="4">
    <location>
        <begin position="160"/>
        <end position="246"/>
    </location>
</feature>
<feature type="domain" description="Ribosomal RNA-processing protein 14/surfeit locus protein 6 C-terminal" evidence="5">
    <location>
        <begin position="174"/>
        <end position="376"/>
    </location>
</feature>
<feature type="compositionally biased region" description="Basic and acidic residues" evidence="4">
    <location>
        <begin position="178"/>
        <end position="219"/>
    </location>
</feature>
<feature type="compositionally biased region" description="Acidic residues" evidence="4">
    <location>
        <begin position="113"/>
        <end position="127"/>
    </location>
</feature>
<feature type="region of interest" description="Disordered" evidence="4">
    <location>
        <begin position="100"/>
        <end position="127"/>
    </location>
</feature>
<evidence type="ECO:0000256" key="4">
    <source>
        <dbReference type="SAM" id="MobiDB-lite"/>
    </source>
</evidence>
<dbReference type="InterPro" id="IPR029190">
    <property type="entry name" value="Rrp14/SURF6_C"/>
</dbReference>
<dbReference type="InterPro" id="IPR029188">
    <property type="entry name" value="Rrp14_N"/>
</dbReference>
<comment type="caution">
    <text evidence="7">The sequence shown here is derived from an EMBL/GenBank/DDBJ whole genome shotgun (WGS) entry which is preliminary data.</text>
</comment>
<evidence type="ECO:0000313" key="7">
    <source>
        <dbReference type="EMBL" id="KAG6380444.1"/>
    </source>
</evidence>
<proteinExistence type="inferred from homology"/>
<dbReference type="Pfam" id="PF04935">
    <property type="entry name" value="SURF6"/>
    <property type="match status" value="1"/>
</dbReference>